<dbReference type="EMBL" id="QGGI01000003">
    <property type="protein sequence ID" value="PWJ95972.1"/>
    <property type="molecule type" value="Genomic_DNA"/>
</dbReference>
<dbReference type="PROSITE" id="PS50893">
    <property type="entry name" value="ABC_TRANSPORTER_2"/>
    <property type="match status" value="2"/>
</dbReference>
<dbReference type="GO" id="GO:0005524">
    <property type="term" value="F:ATP binding"/>
    <property type="evidence" value="ECO:0007669"/>
    <property type="project" value="UniProtKB-KW"/>
</dbReference>
<keyword evidence="6" id="KW-0547">Nucleotide-binding</keyword>
<comment type="function">
    <text evidence="10">Probably part of an ABC transporter complex. Responsible for energy coupling to the transport system.</text>
</comment>
<dbReference type="FunFam" id="3.40.50.300:FF:000224">
    <property type="entry name" value="Energy-coupling factor transporter ATP-binding protein EcfA"/>
    <property type="match status" value="1"/>
</dbReference>
<evidence type="ECO:0000259" key="11">
    <source>
        <dbReference type="PROSITE" id="PS50893"/>
    </source>
</evidence>
<accession>A0AA45C8A2</accession>
<dbReference type="Proteomes" id="UP000245921">
    <property type="component" value="Unassembled WGS sequence"/>
</dbReference>
<keyword evidence="9" id="KW-0472">Membrane</keyword>
<evidence type="ECO:0000256" key="2">
    <source>
        <dbReference type="ARBA" id="ARBA00005417"/>
    </source>
</evidence>
<dbReference type="PROSITE" id="PS00211">
    <property type="entry name" value="ABC_TRANSPORTER_1"/>
    <property type="match status" value="2"/>
</dbReference>
<dbReference type="InterPro" id="IPR022216">
    <property type="entry name" value="ABC_Co_transporter"/>
</dbReference>
<evidence type="ECO:0000256" key="4">
    <source>
        <dbReference type="ARBA" id="ARBA00022475"/>
    </source>
</evidence>
<name>A0AA45C8A2_9BACT</name>
<dbReference type="GO" id="GO:0043190">
    <property type="term" value="C:ATP-binding cassette (ABC) transporter complex"/>
    <property type="evidence" value="ECO:0007669"/>
    <property type="project" value="TreeGrafter"/>
</dbReference>
<keyword evidence="3" id="KW-0813">Transport</keyword>
<keyword evidence="5" id="KW-0677">Repeat</keyword>
<proteinExistence type="inferred from homology"/>
<feature type="domain" description="ABC transporter" evidence="11">
    <location>
        <begin position="298"/>
        <end position="532"/>
    </location>
</feature>
<keyword evidence="4" id="KW-1003">Cell membrane</keyword>
<dbReference type="GO" id="GO:0042626">
    <property type="term" value="F:ATPase-coupled transmembrane transporter activity"/>
    <property type="evidence" value="ECO:0007669"/>
    <property type="project" value="TreeGrafter"/>
</dbReference>
<dbReference type="InterPro" id="IPR050095">
    <property type="entry name" value="ECF_ABC_transporter_ATP-bd"/>
</dbReference>
<evidence type="ECO:0000256" key="7">
    <source>
        <dbReference type="ARBA" id="ARBA00022840"/>
    </source>
</evidence>
<feature type="domain" description="ABC transporter" evidence="11">
    <location>
        <begin position="4"/>
        <end position="245"/>
    </location>
</feature>
<keyword evidence="8" id="KW-1278">Translocase</keyword>
<comment type="similarity">
    <text evidence="2">Belongs to the ABC transporter superfamily.</text>
</comment>
<dbReference type="PANTHER" id="PTHR43553:SF26">
    <property type="entry name" value="ABC TRANSPORTER ATP-BINDING PROTEIN BC_2655-RELATED"/>
    <property type="match status" value="1"/>
</dbReference>
<keyword evidence="13" id="KW-1185">Reference proteome</keyword>
<dbReference type="GO" id="GO:0016887">
    <property type="term" value="F:ATP hydrolysis activity"/>
    <property type="evidence" value="ECO:0007669"/>
    <property type="project" value="InterPro"/>
</dbReference>
<organism evidence="12 13">
    <name type="scientific">Oceanotoga teriensis</name>
    <dbReference type="NCBI Taxonomy" id="515440"/>
    <lineage>
        <taxon>Bacteria</taxon>
        <taxon>Thermotogati</taxon>
        <taxon>Thermotogota</taxon>
        <taxon>Thermotogae</taxon>
        <taxon>Petrotogales</taxon>
        <taxon>Petrotogaceae</taxon>
        <taxon>Oceanotoga</taxon>
    </lineage>
</organism>
<comment type="caution">
    <text evidence="12">The sequence shown here is derived from an EMBL/GenBank/DDBJ whole genome shotgun (WGS) entry which is preliminary data.</text>
</comment>
<evidence type="ECO:0000313" key="13">
    <source>
        <dbReference type="Proteomes" id="UP000245921"/>
    </source>
</evidence>
<evidence type="ECO:0000256" key="6">
    <source>
        <dbReference type="ARBA" id="ARBA00022741"/>
    </source>
</evidence>
<dbReference type="NCBIfam" id="NF010167">
    <property type="entry name" value="PRK13648.1"/>
    <property type="match status" value="2"/>
</dbReference>
<comment type="subcellular location">
    <subcellularLocation>
        <location evidence="1">Cell membrane</location>
        <topology evidence="1">Peripheral membrane protein</topology>
    </subcellularLocation>
</comment>
<sequence>MEIIKFENFYFQYLGVKENTLKNINLIIEKGEKVLIAGPSGSGKSTLAHCINGLIPFSYKGNIKGNLKIKDIIPHKESIFKISEYVGTILQDQDAQFVGLSVGEDVAFTYENNKVEQNEMLESVKKALLSVDMINFINETPHNLSGGQKQRVSMAGILASDSEILLFDEPLANLDPASGKRAMEIINEIHEKTSKTIIIIEHRIEDVLEYNIDRMIVMNNGEIVANDTPDNLLSGDFIISNGLREPLYVEAIKKLGINIKKEDQISDIKNTIKYKEILNNIKYNEKNIDNINESETLIKFKNVYFKYFDDSPYTIKNINFELKKGEILSVLGNNGSGKSTMMKVLTGILKHQKGDIYYKEENINKWTIRERAMKIGYVMQNPNHMITQTQIFDEIAFGLRNFKENEKNIKEKVYDILKVCGLHEYRNWPVSALSYGQKKRLTIASILVMNPEIIILDEPTAGQDYKNYRDFMSFINELKMSEKSIIIITHDMHLALEYSDRSLVLCEGEILKEDTVYNILSNEEIIEKSNLKETSLTKLAKICGIKNSKNFINSFISRDLSGDLNE</sequence>
<dbReference type="FunFam" id="3.40.50.300:FF:001422">
    <property type="entry name" value="Cobalt ABC transporter ATP-binding protein"/>
    <property type="match status" value="1"/>
</dbReference>
<evidence type="ECO:0000256" key="3">
    <source>
        <dbReference type="ARBA" id="ARBA00022448"/>
    </source>
</evidence>
<dbReference type="PANTHER" id="PTHR43553">
    <property type="entry name" value="HEAVY METAL TRANSPORTER"/>
    <property type="match status" value="1"/>
</dbReference>
<reference evidence="12 13" key="1">
    <citation type="submission" date="2018-05" db="EMBL/GenBank/DDBJ databases">
        <title>Genomic Encyclopedia of Type Strains, Phase IV (KMG-IV): sequencing the most valuable type-strain genomes for metagenomic binning, comparative biology and taxonomic classification.</title>
        <authorList>
            <person name="Goeker M."/>
        </authorList>
    </citation>
    <scope>NUCLEOTIDE SEQUENCE [LARGE SCALE GENOMIC DNA]</scope>
    <source>
        <strain evidence="12 13">DSM 24906</strain>
    </source>
</reference>
<evidence type="ECO:0000256" key="9">
    <source>
        <dbReference type="ARBA" id="ARBA00023136"/>
    </source>
</evidence>
<dbReference type="AlphaFoldDB" id="A0AA45C8A2"/>
<dbReference type="SUPFAM" id="SSF52540">
    <property type="entry name" value="P-loop containing nucleoside triphosphate hydrolases"/>
    <property type="match status" value="2"/>
</dbReference>
<dbReference type="SMART" id="SM00382">
    <property type="entry name" value="AAA"/>
    <property type="match status" value="2"/>
</dbReference>
<protein>
    <submittedName>
        <fullName evidence="12">Energy-coupling factor transport system ATP-binding protein</fullName>
    </submittedName>
</protein>
<evidence type="ECO:0000256" key="10">
    <source>
        <dbReference type="ARBA" id="ARBA00025157"/>
    </source>
</evidence>
<keyword evidence="7 12" id="KW-0067">ATP-binding</keyword>
<dbReference type="CDD" id="cd03225">
    <property type="entry name" value="ABC_cobalt_CbiO_domain1"/>
    <property type="match status" value="2"/>
</dbReference>
<dbReference type="Pfam" id="PF00005">
    <property type="entry name" value="ABC_tran"/>
    <property type="match status" value="2"/>
</dbReference>
<dbReference type="InterPro" id="IPR003593">
    <property type="entry name" value="AAA+_ATPase"/>
</dbReference>
<gene>
    <name evidence="12" type="ORF">C7380_103151</name>
</gene>
<evidence type="ECO:0000256" key="1">
    <source>
        <dbReference type="ARBA" id="ARBA00004202"/>
    </source>
</evidence>
<evidence type="ECO:0000256" key="5">
    <source>
        <dbReference type="ARBA" id="ARBA00022737"/>
    </source>
</evidence>
<evidence type="ECO:0000256" key="8">
    <source>
        <dbReference type="ARBA" id="ARBA00022967"/>
    </source>
</evidence>
<evidence type="ECO:0000313" key="12">
    <source>
        <dbReference type="EMBL" id="PWJ95972.1"/>
    </source>
</evidence>
<dbReference type="Gene3D" id="3.40.50.300">
    <property type="entry name" value="P-loop containing nucleotide triphosphate hydrolases"/>
    <property type="match status" value="2"/>
</dbReference>
<dbReference type="InterPro" id="IPR027417">
    <property type="entry name" value="P-loop_NTPase"/>
</dbReference>
<dbReference type="Pfam" id="PF12558">
    <property type="entry name" value="DUF3744"/>
    <property type="match status" value="1"/>
</dbReference>
<dbReference type="InterPro" id="IPR015856">
    <property type="entry name" value="ABC_transpr_CbiO/EcfA_su"/>
</dbReference>
<dbReference type="InterPro" id="IPR017871">
    <property type="entry name" value="ABC_transporter-like_CS"/>
</dbReference>
<dbReference type="InterPro" id="IPR003439">
    <property type="entry name" value="ABC_transporter-like_ATP-bd"/>
</dbReference>